<keyword evidence="1" id="KW-0812">Transmembrane</keyword>
<evidence type="ECO:0000313" key="3">
    <source>
        <dbReference type="Proteomes" id="UP000027471"/>
    </source>
</evidence>
<dbReference type="OrthoDB" id="7866693at2"/>
<keyword evidence="1" id="KW-1133">Transmembrane helix</keyword>
<name>A0A074K1H9_9RHOB</name>
<reference evidence="2 3" key="1">
    <citation type="journal article" date="2015" name="Antonie Van Leeuwenhoek">
        <title>Thioclava indica sp. nov., isolated from surface seawater of the Indian Ocean.</title>
        <authorList>
            <person name="Liu Y."/>
            <person name="Lai Q."/>
            <person name="Du J."/>
            <person name="Xu H."/>
            <person name="Jiang L."/>
            <person name="Shao Z."/>
        </authorList>
    </citation>
    <scope>NUCLEOTIDE SEQUENCE [LARGE SCALE GENOMIC DNA]</scope>
    <source>
        <strain evidence="2 3">DT23-4</strain>
    </source>
</reference>
<dbReference type="eggNOG" id="ENOG5030PSW">
    <property type="taxonomic scope" value="Bacteria"/>
</dbReference>
<feature type="transmembrane region" description="Helical" evidence="1">
    <location>
        <begin position="12"/>
        <end position="33"/>
    </location>
</feature>
<dbReference type="RefSeq" id="WP_038127290.1">
    <property type="nucleotide sequence ID" value="NZ_AUNB01000001.1"/>
</dbReference>
<accession>A0A074K1H9</accession>
<proteinExistence type="predicted"/>
<sequence length="143" mass="15323">MSARRSRVLRASVTGLIGALIVALSIWVQIVFAPNAAMAALDPSPMSVLTDCLRRSAILIVPLAVLAAFSGPWPFKLMSYLMFALGWYWVADRVGAGFPAPEGGSWLAGEAFGALIYEPFVTPMLALLSILAFRQALRALNKG</sequence>
<dbReference type="AlphaFoldDB" id="A0A074K1H9"/>
<gene>
    <name evidence="2" type="ORF">DT23_01080</name>
</gene>
<dbReference type="EMBL" id="AUNB01000001">
    <property type="protein sequence ID" value="KEO61593.1"/>
    <property type="molecule type" value="Genomic_DNA"/>
</dbReference>
<dbReference type="Proteomes" id="UP000027471">
    <property type="component" value="Unassembled WGS sequence"/>
</dbReference>
<feature type="transmembrane region" description="Helical" evidence="1">
    <location>
        <begin position="112"/>
        <end position="133"/>
    </location>
</feature>
<feature type="transmembrane region" description="Helical" evidence="1">
    <location>
        <begin position="80"/>
        <end position="100"/>
    </location>
</feature>
<evidence type="ECO:0000313" key="2">
    <source>
        <dbReference type="EMBL" id="KEO61593.1"/>
    </source>
</evidence>
<organism evidence="2 3">
    <name type="scientific">Thioclava indica</name>
    <dbReference type="NCBI Taxonomy" id="1353528"/>
    <lineage>
        <taxon>Bacteria</taxon>
        <taxon>Pseudomonadati</taxon>
        <taxon>Pseudomonadota</taxon>
        <taxon>Alphaproteobacteria</taxon>
        <taxon>Rhodobacterales</taxon>
        <taxon>Paracoccaceae</taxon>
        <taxon>Thioclava</taxon>
    </lineage>
</organism>
<feature type="transmembrane region" description="Helical" evidence="1">
    <location>
        <begin position="53"/>
        <end position="73"/>
    </location>
</feature>
<keyword evidence="1" id="KW-0472">Membrane</keyword>
<protein>
    <submittedName>
        <fullName evidence="2">Uncharacterized protein</fullName>
    </submittedName>
</protein>
<dbReference type="STRING" id="1353528.DT23_01080"/>
<comment type="caution">
    <text evidence="2">The sequence shown here is derived from an EMBL/GenBank/DDBJ whole genome shotgun (WGS) entry which is preliminary data.</text>
</comment>
<keyword evidence="3" id="KW-1185">Reference proteome</keyword>
<evidence type="ECO:0000256" key="1">
    <source>
        <dbReference type="SAM" id="Phobius"/>
    </source>
</evidence>